<proteinExistence type="predicted"/>
<comment type="caution">
    <text evidence="2">The sequence shown here is derived from an EMBL/GenBank/DDBJ whole genome shotgun (WGS) entry which is preliminary data.</text>
</comment>
<keyword evidence="1" id="KW-0732">Signal</keyword>
<evidence type="ECO:0000256" key="1">
    <source>
        <dbReference type="SAM" id="SignalP"/>
    </source>
</evidence>
<gene>
    <name evidence="2" type="ORF">GCK72_010132</name>
</gene>
<feature type="chain" id="PRO_5025647907" evidence="1">
    <location>
        <begin position="25"/>
        <end position="94"/>
    </location>
</feature>
<dbReference type="RefSeq" id="XP_053587283.1">
    <property type="nucleotide sequence ID" value="XM_053727706.1"/>
</dbReference>
<organism evidence="2 3">
    <name type="scientific">Caenorhabditis remanei</name>
    <name type="common">Caenorhabditis vulgaris</name>
    <dbReference type="NCBI Taxonomy" id="31234"/>
    <lineage>
        <taxon>Eukaryota</taxon>
        <taxon>Metazoa</taxon>
        <taxon>Ecdysozoa</taxon>
        <taxon>Nematoda</taxon>
        <taxon>Chromadorea</taxon>
        <taxon>Rhabditida</taxon>
        <taxon>Rhabditina</taxon>
        <taxon>Rhabditomorpha</taxon>
        <taxon>Rhabditoidea</taxon>
        <taxon>Rhabditidae</taxon>
        <taxon>Peloderinae</taxon>
        <taxon>Caenorhabditis</taxon>
    </lineage>
</organism>
<accession>A0A6A5H5S9</accession>
<evidence type="ECO:0000313" key="3">
    <source>
        <dbReference type="Proteomes" id="UP000483820"/>
    </source>
</evidence>
<evidence type="ECO:0000313" key="2">
    <source>
        <dbReference type="EMBL" id="KAF1761873.1"/>
    </source>
</evidence>
<name>A0A6A5H5S9_CAERE</name>
<dbReference type="GeneID" id="78774961"/>
<dbReference type="KEGG" id="crq:GCK72_010132"/>
<feature type="signal peptide" evidence="1">
    <location>
        <begin position="1"/>
        <end position="24"/>
    </location>
</feature>
<dbReference type="EMBL" id="WUAV01000003">
    <property type="protein sequence ID" value="KAF1761873.1"/>
    <property type="molecule type" value="Genomic_DNA"/>
</dbReference>
<sequence>MECKSKFLAHSILIFFPLLRPFFALRQPIQIARSSQGRKNVNGIRFDEKKEKNDEGSKEIRQQLRREEDNMVSIVIFIRILRLTSPDSYQLMLL</sequence>
<dbReference type="AlphaFoldDB" id="A0A6A5H5S9"/>
<dbReference type="Proteomes" id="UP000483820">
    <property type="component" value="Chromosome III"/>
</dbReference>
<reference evidence="2 3" key="1">
    <citation type="submission" date="2019-12" db="EMBL/GenBank/DDBJ databases">
        <title>Chromosome-level assembly of the Caenorhabditis remanei genome.</title>
        <authorList>
            <person name="Teterina A.A."/>
            <person name="Willis J.H."/>
            <person name="Phillips P.C."/>
        </authorList>
    </citation>
    <scope>NUCLEOTIDE SEQUENCE [LARGE SCALE GENOMIC DNA]</scope>
    <source>
        <strain evidence="2 3">PX506</strain>
        <tissue evidence="2">Whole organism</tissue>
    </source>
</reference>
<dbReference type="CTD" id="78774961"/>
<protein>
    <submittedName>
        <fullName evidence="2">Uncharacterized protein</fullName>
    </submittedName>
</protein>